<dbReference type="SUPFAM" id="SSF111331">
    <property type="entry name" value="NAD kinase/diacylglycerol kinase-like"/>
    <property type="match status" value="1"/>
</dbReference>
<comment type="caution">
    <text evidence="3">The sequence shown here is derived from an EMBL/GenBank/DDBJ whole genome shotgun (WGS) entry which is preliminary data.</text>
</comment>
<dbReference type="Gene3D" id="3.40.50.10330">
    <property type="entry name" value="Probable inorganic polyphosphate/atp-NAD kinase, domain 1"/>
    <property type="match status" value="1"/>
</dbReference>
<feature type="region of interest" description="Disordered" evidence="1">
    <location>
        <begin position="281"/>
        <end position="306"/>
    </location>
</feature>
<keyword evidence="3" id="KW-0808">Transferase</keyword>
<dbReference type="Pfam" id="PF00781">
    <property type="entry name" value="DAGK_cat"/>
    <property type="match status" value="1"/>
</dbReference>
<dbReference type="AlphaFoldDB" id="A0AA38RXM4"/>
<evidence type="ECO:0000256" key="1">
    <source>
        <dbReference type="SAM" id="MobiDB-lite"/>
    </source>
</evidence>
<dbReference type="InterPro" id="IPR001206">
    <property type="entry name" value="Diacylglycerol_kinase_cat_dom"/>
</dbReference>
<dbReference type="EMBL" id="JANBVN010000017">
    <property type="protein sequence ID" value="KAJ9161864.1"/>
    <property type="molecule type" value="Genomic_DNA"/>
</dbReference>
<dbReference type="GO" id="GO:0005737">
    <property type="term" value="C:cytoplasm"/>
    <property type="evidence" value="ECO:0007669"/>
    <property type="project" value="TreeGrafter"/>
</dbReference>
<dbReference type="PANTHER" id="PTHR12358">
    <property type="entry name" value="SPHINGOSINE KINASE"/>
    <property type="match status" value="1"/>
</dbReference>
<dbReference type="InterPro" id="IPR050187">
    <property type="entry name" value="Lipid_Phosphate_FormReg"/>
</dbReference>
<dbReference type="PANTHER" id="PTHR12358:SF108">
    <property type="entry name" value="DAGKC DOMAIN-CONTAINING PROTEIN"/>
    <property type="match status" value="1"/>
</dbReference>
<organism evidence="3 4">
    <name type="scientific">Coniochaeta hoffmannii</name>
    <dbReference type="NCBI Taxonomy" id="91930"/>
    <lineage>
        <taxon>Eukaryota</taxon>
        <taxon>Fungi</taxon>
        <taxon>Dikarya</taxon>
        <taxon>Ascomycota</taxon>
        <taxon>Pezizomycotina</taxon>
        <taxon>Sordariomycetes</taxon>
        <taxon>Sordariomycetidae</taxon>
        <taxon>Coniochaetales</taxon>
        <taxon>Coniochaetaceae</taxon>
        <taxon>Coniochaeta</taxon>
    </lineage>
</organism>
<dbReference type="Proteomes" id="UP001174691">
    <property type="component" value="Unassembled WGS sequence"/>
</dbReference>
<keyword evidence="3" id="KW-0418">Kinase</keyword>
<feature type="domain" description="DAGKc" evidence="2">
    <location>
        <begin position="160"/>
        <end position="244"/>
    </location>
</feature>
<dbReference type="InterPro" id="IPR017438">
    <property type="entry name" value="ATP-NAD_kinase_N"/>
</dbReference>
<feature type="compositionally biased region" description="Acidic residues" evidence="1">
    <location>
        <begin position="289"/>
        <end position="302"/>
    </location>
</feature>
<gene>
    <name evidence="3" type="ORF">NKR19_g1774</name>
</gene>
<dbReference type="Gene3D" id="2.60.200.40">
    <property type="match status" value="1"/>
</dbReference>
<dbReference type="InterPro" id="IPR016064">
    <property type="entry name" value="NAD/diacylglycerol_kinase_sf"/>
</dbReference>
<evidence type="ECO:0000313" key="3">
    <source>
        <dbReference type="EMBL" id="KAJ9161864.1"/>
    </source>
</evidence>
<evidence type="ECO:0000259" key="2">
    <source>
        <dbReference type="Pfam" id="PF00781"/>
    </source>
</evidence>
<name>A0AA38RXM4_9PEZI</name>
<dbReference type="GO" id="GO:0046512">
    <property type="term" value="P:sphingosine biosynthetic process"/>
    <property type="evidence" value="ECO:0007669"/>
    <property type="project" value="TreeGrafter"/>
</dbReference>
<dbReference type="GO" id="GO:0016020">
    <property type="term" value="C:membrane"/>
    <property type="evidence" value="ECO:0007669"/>
    <property type="project" value="TreeGrafter"/>
</dbReference>
<evidence type="ECO:0000313" key="4">
    <source>
        <dbReference type="Proteomes" id="UP001174691"/>
    </source>
</evidence>
<accession>A0AA38RXM4</accession>
<sequence>MCFAVPPGGFSNEPLNDFQMIKFLRYENGELLLGLEDGDSDEPAGRLKEASIIAIYRENARGGLDSEGEYYIYSLVEDAPDTPFKVLTSHVVNQLPRDILDKYLITSIPDHLKCDATHRLTVVVSTHSGVHQAEAFYNCVLKGLLGQSGLKEATEWSPDRDQDKYELILTKSDQTVRDLGKQLSNPSTTGQARTIVLLSGDGGVVDLINGEDEADGVPSGRRPTIILLPFGTGNALFHSLHKPLYASSTIAQSPYVLGLRTLLRGVPAPLPTFEATFAPGSRLISYSDGDQEEGGEEEEEEEEQRRSVSRLAGAIVASYGFHASLVWESDTPAYRKHGAARFQMAAGELLGLGHGYEADVEVRAPGGPGGAGEWTRLGGGEGDRFGYVLATLVSSLEKTFTISPDSRPLDGKLRLVTFGDVGGERTMDVMKAAYDNGGHVGMKWAGEGGREERVGYQEVEEVRVTVREEDARWRKVCVDGTIVEVPGRGGWMRVRTVPESRYDVIVDKSVV</sequence>
<dbReference type="GO" id="GO:0001727">
    <property type="term" value="F:lipid kinase activity"/>
    <property type="evidence" value="ECO:0007669"/>
    <property type="project" value="TreeGrafter"/>
</dbReference>
<keyword evidence="4" id="KW-1185">Reference proteome</keyword>
<reference evidence="3" key="1">
    <citation type="submission" date="2022-07" db="EMBL/GenBank/DDBJ databases">
        <title>Fungi with potential for degradation of polypropylene.</title>
        <authorList>
            <person name="Gostincar C."/>
        </authorList>
    </citation>
    <scope>NUCLEOTIDE SEQUENCE</scope>
    <source>
        <strain evidence="3">EXF-13287</strain>
    </source>
</reference>
<protein>
    <submittedName>
        <fullName evidence="3">ATP-NAD kinase-like domain-containing protein</fullName>
    </submittedName>
</protein>
<proteinExistence type="predicted"/>